<dbReference type="Pfam" id="PF07690">
    <property type="entry name" value="MFS_1"/>
    <property type="match status" value="1"/>
</dbReference>
<dbReference type="GO" id="GO:0005886">
    <property type="term" value="C:plasma membrane"/>
    <property type="evidence" value="ECO:0007669"/>
    <property type="project" value="TreeGrafter"/>
</dbReference>
<evidence type="ECO:0000256" key="5">
    <source>
        <dbReference type="ARBA" id="ARBA00022989"/>
    </source>
</evidence>
<feature type="region of interest" description="Disordered" evidence="9">
    <location>
        <begin position="318"/>
        <end position="340"/>
    </location>
</feature>
<dbReference type="SUPFAM" id="SSF51735">
    <property type="entry name" value="NAD(P)-binding Rossmann-fold domains"/>
    <property type="match status" value="1"/>
</dbReference>
<dbReference type="Gene3D" id="1.20.1250.20">
    <property type="entry name" value="MFS general substrate transporter like domains"/>
    <property type="match status" value="1"/>
</dbReference>
<gene>
    <name evidence="12" type="ORF">UCREL1_11251</name>
</gene>
<keyword evidence="7 10" id="KW-0472">Membrane</keyword>
<dbReference type="eggNOG" id="KOG1198">
    <property type="taxonomic scope" value="Eukaryota"/>
</dbReference>
<dbReference type="OrthoDB" id="10021397at2759"/>
<dbReference type="GO" id="GO:0016651">
    <property type="term" value="F:oxidoreductase activity, acting on NAD(P)H"/>
    <property type="evidence" value="ECO:0007669"/>
    <property type="project" value="InterPro"/>
</dbReference>
<evidence type="ECO:0000256" key="6">
    <source>
        <dbReference type="ARBA" id="ARBA00023002"/>
    </source>
</evidence>
<dbReference type="SUPFAM" id="SSF103473">
    <property type="entry name" value="MFS general substrate transporter"/>
    <property type="match status" value="1"/>
</dbReference>
<dbReference type="Gene3D" id="1.20.1720.10">
    <property type="entry name" value="Multidrug resistance protein D"/>
    <property type="match status" value="1"/>
</dbReference>
<sequence length="868" mass="93044">MLRYQLPSSQHAVLQGEDGQARLVSEAVIPSLPPGFVLVKTFAVALNHSDHKVLNNFPIPGAYVGTDFSGTVVQLADDVDPGTLPLGTMVSGIAFCFSPTHRRASGAFAEYVRARADLLFRVPSPDKDTVGPLQAATLGTAIATCILALWSPDALGLPGTPAEPEASEKRVPVLVYGGSTATGTIALQLLRLSGYDPIATCSPHNFDLVRERGASAVFDYADPGVAAAAIRSHTGGRLKYALDCISDAGSVAVCYGAIQRPGGRYACLEIVADELLAKRRAVRPTFVLAAEVYGEEISLGHVGYDRSLMKIGETEMTGDPIETETGRTKAPQPPDAMGRDGDNLLSVVTPQTRPEAATHLTPINKISLRVYVIVVGLGITNLLAALENTVVSVAAPVLLTDLQLGDNFIWITNAFFLSSTALQPLFGQFCNIFGRRYVMLTAVAVFMLGSGICGGATTGGMLIAGRAIQGIGSGGIIMVSSTIISDLVPLRQRGNVSAILMSLFGIGSALGPFIGGAIVTSTTWRWVFYLMLPIGGAAFIMLFVVLRVSYNKEMSFWQKLKRTDLIGNGILVASTVSVLYALSYAGTRYPWQSWHTLVPLLIGFLGLLAFMWFQTTAFSAEPLMPSRFFSTPTSVILAINTFLFSALLYWCIFFLPVYFQAVKLYSPSRAGVSMLPISLLGIPGSVLGAVSLTRWGRYKPIHIVAFALQTLGLGLFTLQQEDTSVAQWAVFQCIVSLGLGMTFSTMLPAFQAFINERDLAACTAAWYFIRLFGHIWGVAIPAAVFNSRVDSLLAQGAISDPDVSRRLAAGGAYQAASAGQATQRVFQIAIVFAGVGFLLSLFEKEIELRKTLETEFGLEEKEDDKTCN</sequence>
<dbReference type="InterPro" id="IPR036291">
    <property type="entry name" value="NAD(P)-bd_dom_sf"/>
</dbReference>
<dbReference type="InterPro" id="IPR011032">
    <property type="entry name" value="GroES-like_sf"/>
</dbReference>
<protein>
    <submittedName>
        <fullName evidence="12">Putative multidrug resistance protein fnx1 protein</fullName>
    </submittedName>
</protein>
<feature type="transmembrane region" description="Helical" evidence="10">
    <location>
        <begin position="370"/>
        <end position="395"/>
    </location>
</feature>
<feature type="transmembrane region" description="Helical" evidence="10">
    <location>
        <begin position="825"/>
        <end position="842"/>
    </location>
</feature>
<evidence type="ECO:0000256" key="3">
    <source>
        <dbReference type="ARBA" id="ARBA00022448"/>
    </source>
</evidence>
<feature type="transmembrane region" description="Helical" evidence="10">
    <location>
        <begin position="565"/>
        <end position="582"/>
    </location>
</feature>
<evidence type="ECO:0000259" key="11">
    <source>
        <dbReference type="PROSITE" id="PS50850"/>
    </source>
</evidence>
<feature type="domain" description="Major facilitator superfamily (MFS) profile" evidence="11">
    <location>
        <begin position="373"/>
        <end position="848"/>
    </location>
</feature>
<dbReference type="PROSITE" id="PS50850">
    <property type="entry name" value="MFS"/>
    <property type="match status" value="1"/>
</dbReference>
<feature type="transmembrane region" description="Helical" evidence="10">
    <location>
        <begin position="671"/>
        <end position="693"/>
    </location>
</feature>
<keyword evidence="4 10" id="KW-0812">Transmembrane</keyword>
<evidence type="ECO:0000256" key="1">
    <source>
        <dbReference type="ARBA" id="ARBA00004141"/>
    </source>
</evidence>
<feature type="transmembrane region" description="Helical" evidence="10">
    <location>
        <begin position="634"/>
        <end position="659"/>
    </location>
</feature>
<feature type="transmembrane region" description="Helical" evidence="10">
    <location>
        <begin position="438"/>
        <end position="457"/>
    </location>
</feature>
<feature type="transmembrane region" description="Helical" evidence="10">
    <location>
        <begin position="496"/>
        <end position="520"/>
    </location>
</feature>
<evidence type="ECO:0000256" key="4">
    <source>
        <dbReference type="ARBA" id="ARBA00022692"/>
    </source>
</evidence>
<accession>M7S6V6</accession>
<dbReference type="PANTHER" id="PTHR23501:SF187">
    <property type="entry name" value="MAJOR FACILITATOR SUPERFAMILY (MFS) PROFILE DOMAIN-CONTAINING PROTEIN"/>
    <property type="match status" value="1"/>
</dbReference>
<dbReference type="AlphaFoldDB" id="M7S6V6"/>
<dbReference type="Pfam" id="PF08240">
    <property type="entry name" value="ADH_N"/>
    <property type="match status" value="1"/>
</dbReference>
<feature type="transmembrane region" description="Helical" evidence="10">
    <location>
        <begin position="725"/>
        <end position="747"/>
    </location>
</feature>
<dbReference type="InterPro" id="IPR047122">
    <property type="entry name" value="Trans-enoyl_RdTase-like"/>
</dbReference>
<dbReference type="OMA" id="TSAFETH"/>
<dbReference type="InterPro" id="IPR013154">
    <property type="entry name" value="ADH-like_N"/>
</dbReference>
<dbReference type="InterPro" id="IPR020843">
    <property type="entry name" value="ER"/>
</dbReference>
<feature type="transmembrane region" description="Helical" evidence="10">
    <location>
        <begin position="463"/>
        <end position="484"/>
    </location>
</feature>
<proteinExistence type="inferred from homology"/>
<dbReference type="InterPro" id="IPR020846">
    <property type="entry name" value="MFS_dom"/>
</dbReference>
<evidence type="ECO:0000313" key="12">
    <source>
        <dbReference type="EMBL" id="EMR61809.1"/>
    </source>
</evidence>
<evidence type="ECO:0000256" key="10">
    <source>
        <dbReference type="SAM" id="Phobius"/>
    </source>
</evidence>
<dbReference type="Gene3D" id="3.90.180.10">
    <property type="entry name" value="Medium-chain alcohol dehydrogenases, catalytic domain"/>
    <property type="match status" value="1"/>
</dbReference>
<keyword evidence="6" id="KW-0560">Oxidoreductase</keyword>
<evidence type="ECO:0000256" key="2">
    <source>
        <dbReference type="ARBA" id="ARBA00008072"/>
    </source>
</evidence>
<evidence type="ECO:0000256" key="8">
    <source>
        <dbReference type="ARBA" id="ARBA00023180"/>
    </source>
</evidence>
<dbReference type="InterPro" id="IPR011701">
    <property type="entry name" value="MFS"/>
</dbReference>
<evidence type="ECO:0000256" key="7">
    <source>
        <dbReference type="ARBA" id="ARBA00023136"/>
    </source>
</evidence>
<organism evidence="12 13">
    <name type="scientific">Eutypa lata (strain UCR-EL1)</name>
    <name type="common">Grapevine dieback disease fungus</name>
    <name type="synonym">Eutypa armeniacae</name>
    <dbReference type="NCBI Taxonomy" id="1287681"/>
    <lineage>
        <taxon>Eukaryota</taxon>
        <taxon>Fungi</taxon>
        <taxon>Dikarya</taxon>
        <taxon>Ascomycota</taxon>
        <taxon>Pezizomycotina</taxon>
        <taxon>Sordariomycetes</taxon>
        <taxon>Xylariomycetidae</taxon>
        <taxon>Xylariales</taxon>
        <taxon>Diatrypaceae</taxon>
        <taxon>Eutypa</taxon>
    </lineage>
</organism>
<dbReference type="PANTHER" id="PTHR23501">
    <property type="entry name" value="MAJOR FACILITATOR SUPERFAMILY"/>
    <property type="match status" value="1"/>
</dbReference>
<dbReference type="SUPFAM" id="SSF50129">
    <property type="entry name" value="GroES-like"/>
    <property type="match status" value="1"/>
</dbReference>
<dbReference type="KEGG" id="ela:UCREL1_11251"/>
<dbReference type="eggNOG" id="KOG0254">
    <property type="taxonomic scope" value="Eukaryota"/>
</dbReference>
<comment type="similarity">
    <text evidence="2">Belongs to the zinc-containing alcohol dehydrogenase family.</text>
</comment>
<comment type="subcellular location">
    <subcellularLocation>
        <location evidence="1">Membrane</location>
        <topology evidence="1">Multi-pass membrane protein</topology>
    </subcellularLocation>
</comment>
<dbReference type="Proteomes" id="UP000012174">
    <property type="component" value="Unassembled WGS sequence"/>
</dbReference>
<keyword evidence="5 10" id="KW-1133">Transmembrane helix</keyword>
<dbReference type="SMART" id="SM00829">
    <property type="entry name" value="PKS_ER"/>
    <property type="match status" value="1"/>
</dbReference>
<dbReference type="EMBL" id="KB707542">
    <property type="protein sequence ID" value="EMR61809.1"/>
    <property type="molecule type" value="Genomic_DNA"/>
</dbReference>
<reference evidence="13" key="1">
    <citation type="journal article" date="2013" name="Genome Announc.">
        <title>Draft genome sequence of the grapevine dieback fungus Eutypa lata UCR-EL1.</title>
        <authorList>
            <person name="Blanco-Ulate B."/>
            <person name="Rolshausen P.E."/>
            <person name="Cantu D."/>
        </authorList>
    </citation>
    <scope>NUCLEOTIDE SEQUENCE [LARGE SCALE GENOMIC DNA]</scope>
    <source>
        <strain evidence="13">UCR-EL1</strain>
    </source>
</reference>
<keyword evidence="8" id="KW-0325">Glycoprotein</keyword>
<evidence type="ECO:0000256" key="9">
    <source>
        <dbReference type="SAM" id="MobiDB-lite"/>
    </source>
</evidence>
<dbReference type="CDD" id="cd17502">
    <property type="entry name" value="MFS_Azr1_MDR_like"/>
    <property type="match status" value="1"/>
</dbReference>
<feature type="transmembrane region" description="Helical" evidence="10">
    <location>
        <begin position="526"/>
        <end position="545"/>
    </location>
</feature>
<name>M7S6V6_EUTLA</name>
<feature type="transmembrane region" description="Helical" evidence="10">
    <location>
        <begin position="759"/>
        <end position="784"/>
    </location>
</feature>
<dbReference type="GO" id="GO:0022857">
    <property type="term" value="F:transmembrane transporter activity"/>
    <property type="evidence" value="ECO:0007669"/>
    <property type="project" value="InterPro"/>
</dbReference>
<feature type="transmembrane region" description="Helical" evidence="10">
    <location>
        <begin position="407"/>
        <end position="426"/>
    </location>
</feature>
<keyword evidence="13" id="KW-1185">Reference proteome</keyword>
<keyword evidence="3" id="KW-0813">Transport</keyword>
<evidence type="ECO:0000313" key="13">
    <source>
        <dbReference type="Proteomes" id="UP000012174"/>
    </source>
</evidence>
<feature type="transmembrane region" description="Helical" evidence="10">
    <location>
        <begin position="594"/>
        <end position="613"/>
    </location>
</feature>
<dbReference type="Gene3D" id="3.40.50.720">
    <property type="entry name" value="NAD(P)-binding Rossmann-like Domain"/>
    <property type="match status" value="1"/>
</dbReference>
<dbReference type="HOGENOM" id="CLU_330376_0_0_1"/>
<dbReference type="InterPro" id="IPR036259">
    <property type="entry name" value="MFS_trans_sf"/>
</dbReference>
<feature type="transmembrane region" description="Helical" evidence="10">
    <location>
        <begin position="700"/>
        <end position="719"/>
    </location>
</feature>
<dbReference type="CDD" id="cd08249">
    <property type="entry name" value="enoyl_reductase_like"/>
    <property type="match status" value="1"/>
</dbReference>